<dbReference type="GO" id="GO:0009251">
    <property type="term" value="P:glucan catabolic process"/>
    <property type="evidence" value="ECO:0007669"/>
    <property type="project" value="TreeGrafter"/>
</dbReference>
<evidence type="ECO:0000256" key="1">
    <source>
        <dbReference type="ARBA" id="ARBA00005641"/>
    </source>
</evidence>
<evidence type="ECO:0000256" key="3">
    <source>
        <dbReference type="ARBA" id="ARBA00023295"/>
    </source>
</evidence>
<dbReference type="GO" id="GO:0005576">
    <property type="term" value="C:extracellular region"/>
    <property type="evidence" value="ECO:0007669"/>
    <property type="project" value="TreeGrafter"/>
</dbReference>
<organism evidence="6 7">
    <name type="scientific">Fistulina hepatica ATCC 64428</name>
    <dbReference type="NCBI Taxonomy" id="1128425"/>
    <lineage>
        <taxon>Eukaryota</taxon>
        <taxon>Fungi</taxon>
        <taxon>Dikarya</taxon>
        <taxon>Basidiomycota</taxon>
        <taxon>Agaricomycotina</taxon>
        <taxon>Agaricomycetes</taxon>
        <taxon>Agaricomycetidae</taxon>
        <taxon>Agaricales</taxon>
        <taxon>Fistulinaceae</taxon>
        <taxon>Fistulina</taxon>
    </lineage>
</organism>
<dbReference type="GO" id="GO:0009986">
    <property type="term" value="C:cell surface"/>
    <property type="evidence" value="ECO:0007669"/>
    <property type="project" value="TreeGrafter"/>
</dbReference>
<feature type="domain" description="Glycoside hydrolase family 5" evidence="5">
    <location>
        <begin position="68"/>
        <end position="303"/>
    </location>
</feature>
<dbReference type="Gene3D" id="3.20.20.80">
    <property type="entry name" value="Glycosidases"/>
    <property type="match status" value="1"/>
</dbReference>
<evidence type="ECO:0000313" key="6">
    <source>
        <dbReference type="EMBL" id="KIY50501.1"/>
    </source>
</evidence>
<keyword evidence="2 4" id="KW-0378">Hydrolase</keyword>
<comment type="similarity">
    <text evidence="1 4">Belongs to the glycosyl hydrolase 5 (cellulase A) family.</text>
</comment>
<dbReference type="EMBL" id="KN881675">
    <property type="protein sequence ID" value="KIY50501.1"/>
    <property type="molecule type" value="Genomic_DNA"/>
</dbReference>
<accession>A0A0D7AGT1</accession>
<evidence type="ECO:0000259" key="5">
    <source>
        <dbReference type="Pfam" id="PF00150"/>
    </source>
</evidence>
<dbReference type="Proteomes" id="UP000054144">
    <property type="component" value="Unassembled WGS sequence"/>
</dbReference>
<dbReference type="PANTHER" id="PTHR31297:SF43">
    <property type="entry name" value="GLUCAN 1,3-BETA-GLUCOSIDASE 3"/>
    <property type="match status" value="1"/>
</dbReference>
<keyword evidence="7" id="KW-1185">Reference proteome</keyword>
<dbReference type="PANTHER" id="PTHR31297">
    <property type="entry name" value="GLUCAN ENDO-1,6-BETA-GLUCOSIDASE B"/>
    <property type="match status" value="1"/>
</dbReference>
<dbReference type="GO" id="GO:0046557">
    <property type="term" value="F:glucan endo-1,6-beta-glucosidase activity"/>
    <property type="evidence" value="ECO:0007669"/>
    <property type="project" value="TreeGrafter"/>
</dbReference>
<dbReference type="AlphaFoldDB" id="A0A0D7AGT1"/>
<reference evidence="6 7" key="1">
    <citation type="journal article" date="2015" name="Fungal Genet. Biol.">
        <title>Evolution of novel wood decay mechanisms in Agaricales revealed by the genome sequences of Fistulina hepatica and Cylindrobasidium torrendii.</title>
        <authorList>
            <person name="Floudas D."/>
            <person name="Held B.W."/>
            <person name="Riley R."/>
            <person name="Nagy L.G."/>
            <person name="Koehler G."/>
            <person name="Ransdell A.S."/>
            <person name="Younus H."/>
            <person name="Chow J."/>
            <person name="Chiniquy J."/>
            <person name="Lipzen A."/>
            <person name="Tritt A."/>
            <person name="Sun H."/>
            <person name="Haridas S."/>
            <person name="LaButti K."/>
            <person name="Ohm R.A."/>
            <person name="Kues U."/>
            <person name="Blanchette R.A."/>
            <person name="Grigoriev I.V."/>
            <person name="Minto R.E."/>
            <person name="Hibbett D.S."/>
        </authorList>
    </citation>
    <scope>NUCLEOTIDE SEQUENCE [LARGE SCALE GENOMIC DNA]</scope>
    <source>
        <strain evidence="6 7">ATCC 64428</strain>
    </source>
</reference>
<evidence type="ECO:0000313" key="7">
    <source>
        <dbReference type="Proteomes" id="UP000054144"/>
    </source>
</evidence>
<keyword evidence="3 4" id="KW-0326">Glycosidase</keyword>
<dbReference type="InterPro" id="IPR001547">
    <property type="entry name" value="Glyco_hydro_5"/>
</dbReference>
<dbReference type="SUPFAM" id="SSF51445">
    <property type="entry name" value="(Trans)glycosidases"/>
    <property type="match status" value="1"/>
</dbReference>
<name>A0A0D7AGT1_9AGAR</name>
<dbReference type="InterPro" id="IPR050386">
    <property type="entry name" value="Glycosyl_hydrolase_5"/>
</dbReference>
<proteinExistence type="inferred from homology"/>
<gene>
    <name evidence="6" type="ORF">FISHEDRAFT_38991</name>
</gene>
<protein>
    <submittedName>
        <fullName evidence="6">Glycoside hydrolase family 5 protein</fullName>
    </submittedName>
</protein>
<dbReference type="InterPro" id="IPR017853">
    <property type="entry name" value="GH"/>
</dbReference>
<sequence length="346" mass="38767">MSFAPFDPTTANIYRYRQQQSVNLGSWFVHEQWMTPSLFECASGAKLSEIDLAYGYGSTDAARQVLERHWDTFINETDFEYLASIGINTVRLPIGYFSLGPVFCEDTPFGKVADVYRNCWPRIVRAINTAAKYGIGVLVDLHGAVGSQNGQPHSGISDGQTNLFNDPGNIEKTTRVLTFLVQQLSQVTNVVGVQILNEPQNVPELEEFYNRVISTLRGVSPEAASFPLYIHNGFDMPYYSSYVGRRSDFVVEDHHSYFVFTPQDDAEPASQHSADLRTSVQSALTDASETARRNFVVDEWSCALTPESLSAETNKEQARTDFCTGQLNLYRNVTAGYSFWCLYTLA</sequence>
<dbReference type="OrthoDB" id="1887033at2759"/>
<evidence type="ECO:0000256" key="2">
    <source>
        <dbReference type="ARBA" id="ARBA00022801"/>
    </source>
</evidence>
<dbReference type="Pfam" id="PF00150">
    <property type="entry name" value="Cellulase"/>
    <property type="match status" value="1"/>
</dbReference>
<evidence type="ECO:0000256" key="4">
    <source>
        <dbReference type="RuleBase" id="RU361153"/>
    </source>
</evidence>